<name>A0AAW2SA87_9LAMI</name>
<reference evidence="2" key="2">
    <citation type="journal article" date="2024" name="Plant">
        <title>Genomic evolution and insights into agronomic trait innovations of Sesamum species.</title>
        <authorList>
            <person name="Miao H."/>
            <person name="Wang L."/>
            <person name="Qu L."/>
            <person name="Liu H."/>
            <person name="Sun Y."/>
            <person name="Le M."/>
            <person name="Wang Q."/>
            <person name="Wei S."/>
            <person name="Zheng Y."/>
            <person name="Lin W."/>
            <person name="Duan Y."/>
            <person name="Cao H."/>
            <person name="Xiong S."/>
            <person name="Wang X."/>
            <person name="Wei L."/>
            <person name="Li C."/>
            <person name="Ma Q."/>
            <person name="Ju M."/>
            <person name="Zhao R."/>
            <person name="Li G."/>
            <person name="Mu C."/>
            <person name="Tian Q."/>
            <person name="Mei H."/>
            <person name="Zhang T."/>
            <person name="Gao T."/>
            <person name="Zhang H."/>
        </authorList>
    </citation>
    <scope>NUCLEOTIDE SEQUENCE</scope>
    <source>
        <strain evidence="2">KEN8</strain>
    </source>
</reference>
<feature type="transmembrane region" description="Helical" evidence="1">
    <location>
        <begin position="20"/>
        <end position="42"/>
    </location>
</feature>
<protein>
    <recommendedName>
        <fullName evidence="3">Copia protein</fullName>
    </recommendedName>
</protein>
<sequence length="133" mass="15240">MDAQSLDCSFVRPILSPSLLIVMLTWQGVWILVAHLLGPALISWKTKKHTMVACSMAEAEYQRIGTTACELQWISYLLQDFQIFVCTPIPLYCDDQVATHIVANPVFHERTKHLEIDWYLTRDKFKAGFLLPS</sequence>
<dbReference type="PANTHER" id="PTHR11439">
    <property type="entry name" value="GAG-POL-RELATED RETROTRANSPOSON"/>
    <property type="match status" value="1"/>
</dbReference>
<dbReference type="EMBL" id="JACGWM010000002">
    <property type="protein sequence ID" value="KAL0388972.1"/>
    <property type="molecule type" value="Genomic_DNA"/>
</dbReference>
<evidence type="ECO:0000256" key="1">
    <source>
        <dbReference type="SAM" id="Phobius"/>
    </source>
</evidence>
<evidence type="ECO:0000313" key="2">
    <source>
        <dbReference type="EMBL" id="KAL0388972.1"/>
    </source>
</evidence>
<comment type="caution">
    <text evidence="2">The sequence shown here is derived from an EMBL/GenBank/DDBJ whole genome shotgun (WGS) entry which is preliminary data.</text>
</comment>
<accession>A0AAW2SA87</accession>
<keyword evidence="1" id="KW-0812">Transmembrane</keyword>
<dbReference type="CDD" id="cd09272">
    <property type="entry name" value="RNase_HI_RT_Ty1"/>
    <property type="match status" value="1"/>
</dbReference>
<keyword evidence="1" id="KW-1133">Transmembrane helix</keyword>
<organism evidence="2">
    <name type="scientific">Sesamum calycinum</name>
    <dbReference type="NCBI Taxonomy" id="2727403"/>
    <lineage>
        <taxon>Eukaryota</taxon>
        <taxon>Viridiplantae</taxon>
        <taxon>Streptophyta</taxon>
        <taxon>Embryophyta</taxon>
        <taxon>Tracheophyta</taxon>
        <taxon>Spermatophyta</taxon>
        <taxon>Magnoliopsida</taxon>
        <taxon>eudicotyledons</taxon>
        <taxon>Gunneridae</taxon>
        <taxon>Pentapetalae</taxon>
        <taxon>asterids</taxon>
        <taxon>lamiids</taxon>
        <taxon>Lamiales</taxon>
        <taxon>Pedaliaceae</taxon>
        <taxon>Sesamum</taxon>
    </lineage>
</organism>
<proteinExistence type="predicted"/>
<evidence type="ECO:0008006" key="3">
    <source>
        <dbReference type="Google" id="ProtNLM"/>
    </source>
</evidence>
<dbReference type="PANTHER" id="PTHR11439:SF470">
    <property type="entry name" value="CYSTEINE-RICH RLK (RECEPTOR-LIKE PROTEIN KINASE) 8"/>
    <property type="match status" value="1"/>
</dbReference>
<dbReference type="AlphaFoldDB" id="A0AAW2SA87"/>
<keyword evidence="1" id="KW-0472">Membrane</keyword>
<gene>
    <name evidence="2" type="ORF">Scaly_0254300</name>
</gene>
<reference evidence="2" key="1">
    <citation type="submission" date="2020-06" db="EMBL/GenBank/DDBJ databases">
        <authorList>
            <person name="Li T."/>
            <person name="Hu X."/>
            <person name="Zhang T."/>
            <person name="Song X."/>
            <person name="Zhang H."/>
            <person name="Dai N."/>
            <person name="Sheng W."/>
            <person name="Hou X."/>
            <person name="Wei L."/>
        </authorList>
    </citation>
    <scope>NUCLEOTIDE SEQUENCE</scope>
    <source>
        <strain evidence="2">KEN8</strain>
        <tissue evidence="2">Leaf</tissue>
    </source>
</reference>